<dbReference type="NCBIfam" id="TIGR00654">
    <property type="entry name" value="PhzF_family"/>
    <property type="match status" value="1"/>
</dbReference>
<dbReference type="InterPro" id="IPR003719">
    <property type="entry name" value="Phenazine_PhzF-like"/>
</dbReference>
<dbReference type="EMBL" id="QVFV01000007">
    <property type="protein sequence ID" value="RZM75599.1"/>
    <property type="molecule type" value="Genomic_DNA"/>
</dbReference>
<sequence>MSSPDSVTILQVDAFTDYCFGGNPAAVCMLSAPASETWMRVVAAEMNLSETAFLYPVEDGYQLRWFTPAAEVDLCGHATLASAHVLWSEGQLAADQTARFHTKSGLLTASQQAGWITLNFPIQPVAPVSAPPELLKSLRGLQPKTVTYGGSAEANYLVELPSEDYVRSLQPDFGMMRLLPAQGVIVTALSEDPEIDFVSRYFAPAVGIEEDPVTGSAHCSLVPFWQEKLGKSEFVAKQVSQRGGLLKVQRAGDRVLISGQAVTVMQGTLFSTPTPAA</sequence>
<evidence type="ECO:0000256" key="2">
    <source>
        <dbReference type="ARBA" id="ARBA00023235"/>
    </source>
</evidence>
<comment type="caution">
    <text evidence="4">The sequence shown here is derived from an EMBL/GenBank/DDBJ whole genome shotgun (WGS) entry which is preliminary data.</text>
</comment>
<name>A0A4Q7E2C7_9CYAN</name>
<dbReference type="OrthoDB" id="9788221at2"/>
<dbReference type="PANTHER" id="PTHR13774">
    <property type="entry name" value="PHENAZINE BIOSYNTHESIS PROTEIN"/>
    <property type="match status" value="1"/>
</dbReference>
<dbReference type="RefSeq" id="WP_044151233.1">
    <property type="nucleotide sequence ID" value="NZ_QVFV01000007.1"/>
</dbReference>
<dbReference type="PIRSF" id="PIRSF016184">
    <property type="entry name" value="PhzC_PhzF"/>
    <property type="match status" value="1"/>
</dbReference>
<dbReference type="GO" id="GO:0016853">
    <property type="term" value="F:isomerase activity"/>
    <property type="evidence" value="ECO:0007669"/>
    <property type="project" value="UniProtKB-KW"/>
</dbReference>
<comment type="similarity">
    <text evidence="1">Belongs to the PhzF family.</text>
</comment>
<accession>A0A4Q7E2C7</accession>
<evidence type="ECO:0000313" key="5">
    <source>
        <dbReference type="Proteomes" id="UP000292459"/>
    </source>
</evidence>
<dbReference type="SUPFAM" id="SSF54506">
    <property type="entry name" value="Diaminopimelate epimerase-like"/>
    <property type="match status" value="1"/>
</dbReference>
<keyword evidence="5" id="KW-1185">Reference proteome</keyword>
<keyword evidence="2" id="KW-0413">Isomerase</keyword>
<dbReference type="Proteomes" id="UP000292459">
    <property type="component" value="Unassembled WGS sequence"/>
</dbReference>
<evidence type="ECO:0000313" key="4">
    <source>
        <dbReference type="EMBL" id="RZM75599.1"/>
    </source>
</evidence>
<evidence type="ECO:0000256" key="3">
    <source>
        <dbReference type="PIRSR" id="PIRSR016184-1"/>
    </source>
</evidence>
<dbReference type="PANTHER" id="PTHR13774:SF17">
    <property type="entry name" value="PHENAZINE BIOSYNTHESIS-LIKE DOMAIN-CONTAINING PROTEIN"/>
    <property type="match status" value="1"/>
</dbReference>
<protein>
    <submittedName>
        <fullName evidence="4">PhzF family phenazine biosynthesis protein</fullName>
    </submittedName>
</protein>
<feature type="active site" evidence="3">
    <location>
        <position position="50"/>
    </location>
</feature>
<evidence type="ECO:0000256" key="1">
    <source>
        <dbReference type="ARBA" id="ARBA00008270"/>
    </source>
</evidence>
<dbReference type="Gene3D" id="3.10.310.10">
    <property type="entry name" value="Diaminopimelate Epimerase, Chain A, domain 1"/>
    <property type="match status" value="2"/>
</dbReference>
<reference evidence="4 5" key="1">
    <citation type="submission" date="2018-11" db="EMBL/GenBank/DDBJ databases">
        <title>Whole genome sequencing of an environmental sample.</title>
        <authorList>
            <person name="Sarangi A.N."/>
            <person name="Singh D."/>
            <person name="Tripathy S."/>
        </authorList>
    </citation>
    <scope>NUCLEOTIDE SEQUENCE [LARGE SCALE GENOMIC DNA]</scope>
    <source>
        <strain evidence="4 5">Lakshadweep</strain>
    </source>
</reference>
<dbReference type="AlphaFoldDB" id="A0A4Q7E2C7"/>
<gene>
    <name evidence="4" type="ORF">DYY88_20045</name>
</gene>
<proteinExistence type="inferred from homology"/>
<dbReference type="GO" id="GO:0005737">
    <property type="term" value="C:cytoplasm"/>
    <property type="evidence" value="ECO:0007669"/>
    <property type="project" value="TreeGrafter"/>
</dbReference>
<dbReference type="Pfam" id="PF02567">
    <property type="entry name" value="PhzC-PhzF"/>
    <property type="match status" value="1"/>
</dbReference>
<organism evidence="4 5">
    <name type="scientific">Leptolyngbya iicbica LK</name>
    <dbReference type="NCBI Taxonomy" id="2294035"/>
    <lineage>
        <taxon>Bacteria</taxon>
        <taxon>Bacillati</taxon>
        <taxon>Cyanobacteriota</taxon>
        <taxon>Cyanophyceae</taxon>
        <taxon>Leptolyngbyales</taxon>
        <taxon>Leptolyngbyaceae</taxon>
        <taxon>Leptolyngbya group</taxon>
        <taxon>Leptolyngbya</taxon>
        <taxon>Leptolyngbya iicbica</taxon>
    </lineage>
</organism>